<dbReference type="FunFam" id="1.10.1420.10:FF:000007">
    <property type="entry name" value="DNA mismatch repair protein MutS"/>
    <property type="match status" value="1"/>
</dbReference>
<dbReference type="FunFam" id="3.40.1170.10:FF:000001">
    <property type="entry name" value="DNA mismatch repair protein MutS"/>
    <property type="match status" value="1"/>
</dbReference>
<dbReference type="FunFam" id="3.40.50.300:FF:000896">
    <property type="entry name" value="DNA mismatch repair protein MutS"/>
    <property type="match status" value="1"/>
</dbReference>
<dbReference type="CDD" id="cd03284">
    <property type="entry name" value="ABC_MutS1"/>
    <property type="match status" value="1"/>
</dbReference>
<dbReference type="SUPFAM" id="SSF53150">
    <property type="entry name" value="DNA repair protein MutS, domain II"/>
    <property type="match status" value="1"/>
</dbReference>
<dbReference type="InterPro" id="IPR000432">
    <property type="entry name" value="DNA_mismatch_repair_MutS_C"/>
</dbReference>
<dbReference type="NCBIfam" id="TIGR01070">
    <property type="entry name" value="mutS1"/>
    <property type="match status" value="1"/>
</dbReference>
<evidence type="ECO:0000259" key="10">
    <source>
        <dbReference type="PROSITE" id="PS00486"/>
    </source>
</evidence>
<dbReference type="PANTHER" id="PTHR11361:SF34">
    <property type="entry name" value="DNA MISMATCH REPAIR PROTEIN MSH1, MITOCHONDRIAL"/>
    <property type="match status" value="1"/>
</dbReference>
<dbReference type="PROSITE" id="PS00486">
    <property type="entry name" value="DNA_MISMATCH_REPAIR_2"/>
    <property type="match status" value="1"/>
</dbReference>
<dbReference type="GO" id="GO:0030983">
    <property type="term" value="F:mismatched DNA binding"/>
    <property type="evidence" value="ECO:0007669"/>
    <property type="project" value="InterPro"/>
</dbReference>
<gene>
    <name evidence="8" type="primary">mutS</name>
    <name evidence="11" type="ORF">GPDM_09735</name>
</gene>
<dbReference type="InterPro" id="IPR016151">
    <property type="entry name" value="DNA_mismatch_repair_MutS_N"/>
</dbReference>
<name>E7RH63_9BACL</name>
<comment type="similarity">
    <text evidence="1 8 9">Belongs to the DNA mismatch repair MutS family.</text>
</comment>
<dbReference type="InterPro" id="IPR007860">
    <property type="entry name" value="DNA_mmatch_repair_MutS_con_dom"/>
</dbReference>
<dbReference type="PANTHER" id="PTHR11361">
    <property type="entry name" value="DNA MISMATCH REPAIR PROTEIN MUTS FAMILY MEMBER"/>
    <property type="match status" value="1"/>
</dbReference>
<dbReference type="Gene3D" id="3.30.420.110">
    <property type="entry name" value="MutS, connector domain"/>
    <property type="match status" value="1"/>
</dbReference>
<dbReference type="Pfam" id="PF05188">
    <property type="entry name" value="MutS_II"/>
    <property type="match status" value="1"/>
</dbReference>
<dbReference type="Gene3D" id="1.10.1420.10">
    <property type="match status" value="2"/>
</dbReference>
<proteinExistence type="inferred from homology"/>
<keyword evidence="6 8" id="KW-0238">DNA-binding</keyword>
<keyword evidence="5 8" id="KW-0067">ATP-binding</keyword>
<dbReference type="InterPro" id="IPR036187">
    <property type="entry name" value="DNA_mismatch_repair_MutS_sf"/>
</dbReference>
<dbReference type="SUPFAM" id="SSF52540">
    <property type="entry name" value="P-loop containing nucleoside triphosphate hydrolases"/>
    <property type="match status" value="1"/>
</dbReference>
<dbReference type="InterPro" id="IPR005748">
    <property type="entry name" value="DNA_mismatch_repair_MutS"/>
</dbReference>
<dbReference type="InterPro" id="IPR007861">
    <property type="entry name" value="DNA_mismatch_repair_MutS_clamp"/>
</dbReference>
<dbReference type="Gene3D" id="3.40.50.300">
    <property type="entry name" value="P-loop containing nucleotide triphosphate hydrolases"/>
    <property type="match status" value="1"/>
</dbReference>
<dbReference type="Pfam" id="PF05192">
    <property type="entry name" value="MutS_III"/>
    <property type="match status" value="1"/>
</dbReference>
<dbReference type="InterPro" id="IPR002093">
    <property type="entry name" value="BRCA2_repeat"/>
</dbReference>
<keyword evidence="4 8" id="KW-0227">DNA damage</keyword>
<dbReference type="InterPro" id="IPR027417">
    <property type="entry name" value="P-loop_NTPase"/>
</dbReference>
<evidence type="ECO:0000256" key="2">
    <source>
        <dbReference type="ARBA" id="ARBA00021982"/>
    </source>
</evidence>
<accession>E7RH63</accession>
<dbReference type="EMBL" id="AEPB01000032">
    <property type="protein sequence ID" value="EGA89568.1"/>
    <property type="molecule type" value="Genomic_DNA"/>
</dbReference>
<dbReference type="SUPFAM" id="SSF48334">
    <property type="entry name" value="DNA repair protein MutS, domain III"/>
    <property type="match status" value="1"/>
</dbReference>
<dbReference type="SMART" id="SM00534">
    <property type="entry name" value="MUTSac"/>
    <property type="match status" value="1"/>
</dbReference>
<dbReference type="SUPFAM" id="SSF55271">
    <property type="entry name" value="DNA repair protein MutS, domain I"/>
    <property type="match status" value="1"/>
</dbReference>
<dbReference type="InterPro" id="IPR036678">
    <property type="entry name" value="MutS_con_dom_sf"/>
</dbReference>
<feature type="domain" description="DNA mismatch repair proteins mutS family" evidence="10">
    <location>
        <begin position="718"/>
        <end position="734"/>
    </location>
</feature>
<reference evidence="11 12" key="1">
    <citation type="journal article" date="2011" name="J. Bacteriol.">
        <title>The Draft Genome of Planococcus donghaensis MPA1U2 Reveals Nonsporulation Pathways Controlled by a Conserved Spo0A Regulon.</title>
        <authorList>
            <person name="Pearson M.D."/>
            <person name="Noller H.F."/>
        </authorList>
    </citation>
    <scope>NUCLEOTIDE SEQUENCE [LARGE SCALE GENOMIC DNA]</scope>
    <source>
        <strain evidence="11 12">MPA1U2</strain>
    </source>
</reference>
<evidence type="ECO:0000256" key="8">
    <source>
        <dbReference type="HAMAP-Rule" id="MF_00096"/>
    </source>
</evidence>
<evidence type="ECO:0000256" key="6">
    <source>
        <dbReference type="ARBA" id="ARBA00023125"/>
    </source>
</evidence>
<dbReference type="InterPro" id="IPR045076">
    <property type="entry name" value="MutS"/>
</dbReference>
<evidence type="ECO:0000256" key="7">
    <source>
        <dbReference type="ARBA" id="ARBA00023204"/>
    </source>
</evidence>
<dbReference type="InterPro" id="IPR017261">
    <property type="entry name" value="DNA_mismatch_repair_MutS/MSH"/>
</dbReference>
<dbReference type="PROSITE" id="PS50138">
    <property type="entry name" value="BRCA2_REPEAT"/>
    <property type="match status" value="1"/>
</dbReference>
<feature type="binding site" evidence="8">
    <location>
        <begin position="644"/>
        <end position="651"/>
    </location>
    <ligand>
        <name>ATP</name>
        <dbReference type="ChEBI" id="CHEBI:30616"/>
    </ligand>
</feature>
<dbReference type="eggNOG" id="COG0249">
    <property type="taxonomic scope" value="Bacteria"/>
</dbReference>
<keyword evidence="3 8" id="KW-0547">Nucleotide-binding</keyword>
<organism evidence="11 12">
    <name type="scientific">Planococcus donghaensis MPA1U2</name>
    <dbReference type="NCBI Taxonomy" id="933115"/>
    <lineage>
        <taxon>Bacteria</taxon>
        <taxon>Bacillati</taxon>
        <taxon>Bacillota</taxon>
        <taxon>Bacilli</taxon>
        <taxon>Bacillales</taxon>
        <taxon>Caryophanaceae</taxon>
        <taxon>Planococcus</taxon>
    </lineage>
</organism>
<evidence type="ECO:0000256" key="5">
    <source>
        <dbReference type="ARBA" id="ARBA00022840"/>
    </source>
</evidence>
<dbReference type="SMART" id="SM00533">
    <property type="entry name" value="MUTSd"/>
    <property type="match status" value="1"/>
</dbReference>
<dbReference type="GO" id="GO:0003684">
    <property type="term" value="F:damaged DNA binding"/>
    <property type="evidence" value="ECO:0007669"/>
    <property type="project" value="UniProtKB-UniRule"/>
</dbReference>
<dbReference type="PIRSF" id="PIRSF037677">
    <property type="entry name" value="DNA_mis_repair_Msh6"/>
    <property type="match status" value="1"/>
</dbReference>
<comment type="caution">
    <text evidence="11">The sequence shown here is derived from an EMBL/GenBank/DDBJ whole genome shotgun (WGS) entry which is preliminary data.</text>
</comment>
<dbReference type="HAMAP" id="MF_00096">
    <property type="entry name" value="MutS"/>
    <property type="match status" value="1"/>
</dbReference>
<dbReference type="InterPro" id="IPR007695">
    <property type="entry name" value="DNA_mismatch_repair_MutS-lik_N"/>
</dbReference>
<dbReference type="Proteomes" id="UP000003052">
    <property type="component" value="Unassembled WGS sequence"/>
</dbReference>
<dbReference type="Pfam" id="PF01624">
    <property type="entry name" value="MutS_I"/>
    <property type="match status" value="1"/>
</dbReference>
<dbReference type="NCBIfam" id="NF003810">
    <property type="entry name" value="PRK05399.1"/>
    <property type="match status" value="1"/>
</dbReference>
<dbReference type="GO" id="GO:0005524">
    <property type="term" value="F:ATP binding"/>
    <property type="evidence" value="ECO:0007669"/>
    <property type="project" value="UniProtKB-UniRule"/>
</dbReference>
<dbReference type="AlphaFoldDB" id="E7RH63"/>
<evidence type="ECO:0000256" key="1">
    <source>
        <dbReference type="ARBA" id="ARBA00006271"/>
    </source>
</evidence>
<dbReference type="GO" id="GO:0140664">
    <property type="term" value="F:ATP-dependent DNA damage sensor activity"/>
    <property type="evidence" value="ECO:0007669"/>
    <property type="project" value="InterPro"/>
</dbReference>
<comment type="function">
    <text evidence="8">This protein is involved in the repair of mismatches in DNA. It is possible that it carries out the mismatch recognition step. This protein has a weak ATPase activity.</text>
</comment>
<dbReference type="GO" id="GO:0005829">
    <property type="term" value="C:cytosol"/>
    <property type="evidence" value="ECO:0007669"/>
    <property type="project" value="TreeGrafter"/>
</dbReference>
<dbReference type="Pfam" id="PF00488">
    <property type="entry name" value="MutS_V"/>
    <property type="match status" value="1"/>
</dbReference>
<dbReference type="GO" id="GO:0006298">
    <property type="term" value="P:mismatch repair"/>
    <property type="evidence" value="ECO:0007669"/>
    <property type="project" value="UniProtKB-UniRule"/>
</dbReference>
<keyword evidence="7 8" id="KW-0234">DNA repair</keyword>
<evidence type="ECO:0000313" key="12">
    <source>
        <dbReference type="Proteomes" id="UP000003052"/>
    </source>
</evidence>
<protein>
    <recommendedName>
        <fullName evidence="2 8">DNA mismatch repair protein MutS</fullName>
    </recommendedName>
</protein>
<evidence type="ECO:0000256" key="4">
    <source>
        <dbReference type="ARBA" id="ARBA00022763"/>
    </source>
</evidence>
<dbReference type="InterPro" id="IPR007696">
    <property type="entry name" value="DNA_mismatch_repair_MutS_core"/>
</dbReference>
<evidence type="ECO:0000313" key="11">
    <source>
        <dbReference type="EMBL" id="EGA89568.1"/>
    </source>
</evidence>
<sequence length="883" mass="100718">MRARIEMHLNRIKLKEPKLFQFFLFRLYFWYNGETTNRFERGFKMAPTPMMQQYFQVKSEYLDAFLFFRLGDFYELFYDDAIKASQLLEITLTARGGNGDDRIPMCGVPHHAAKNYIDQLILKGHKVAICEQVEDPKTTKGVVKREVVRLITPGTHTEGKSVDSKSNVFLAAADELADGFALSYVDISTGESTATYIMGTEKALLQELRSLSIRELVVSEQLFVLLTEEEQDLVLSIETMEDAYQMNASLTVDCPEDLQTSCHRLMTYIARTQKQSLDHIQAFAYKENNQLLSIDFHSKRNLELLQSIRGNETKGTLLWLLDETMTAMGSRKLKQWLHQPLANKRMIEERQRMVAALIEQYFVRVELQSLLKEVYDLERLSGRIAFGSASGRDLAQLRSSLEKVPMLIEELEKSGDPALLEFGEKLDRCIEVCELLQAISENPPLSSKEGGVIRDGFHERLDEFRDASRNGKDWIAELEQKERQLTGIKSLKIGYNRIFGYYIEISKANMHLADLERYDRKQTLANAERYTTPELKEKEALILTAEEESLALEYELFVAIRDEVKQYISRIQRLASSLSGLDVFLSFANVAEKYRFVKPDFNDLNEIAIIEGRHPVVEKMLNKQHYVPNDCVLAENQNMLLITGPNMSGKSTYMRQVALTIVLAQIGSYVPAESANLPIVDQIFTRIGAADDLVSGQSTFMVEMLESQYAITHATKNSLLLFDEIGRGTSTYDGMALAQSMIEYIHREIGANTLFSTHYHELTALENSLEKLHNVHVAAMEQSGKVVFLHKVKKGPADKSYGIHVAELANLPEPILTRARELLKTFEQDKKQQPKTIEQLSFFDEADTEKDEILQAIKDVQVSAMTPLQALQMIHDLQEKLNQ</sequence>
<dbReference type="Pfam" id="PF05190">
    <property type="entry name" value="MutS_IV"/>
    <property type="match status" value="1"/>
</dbReference>
<evidence type="ECO:0000256" key="3">
    <source>
        <dbReference type="ARBA" id="ARBA00022741"/>
    </source>
</evidence>
<evidence type="ECO:0000256" key="9">
    <source>
        <dbReference type="RuleBase" id="RU003756"/>
    </source>
</evidence>
<dbReference type="Gene3D" id="3.40.1170.10">
    <property type="entry name" value="DNA repair protein MutS, domain I"/>
    <property type="match status" value="1"/>
</dbReference>